<gene>
    <name evidence="2" type="ORF">LC_TR16771_c0_g1_i1_g.57455</name>
</gene>
<feature type="region of interest" description="Disordered" evidence="1">
    <location>
        <begin position="42"/>
        <end position="66"/>
    </location>
</feature>
<protein>
    <submittedName>
        <fullName evidence="2">Uncharacterized protein</fullName>
    </submittedName>
</protein>
<evidence type="ECO:0000256" key="1">
    <source>
        <dbReference type="SAM" id="MobiDB-lite"/>
    </source>
</evidence>
<evidence type="ECO:0000313" key="2">
    <source>
        <dbReference type="EMBL" id="JAU32990.1"/>
    </source>
</evidence>
<organism evidence="2">
    <name type="scientific">Noccaea caerulescens</name>
    <name type="common">Alpine penny-cress</name>
    <name type="synonym">Thlaspi caerulescens</name>
    <dbReference type="NCBI Taxonomy" id="107243"/>
    <lineage>
        <taxon>Eukaryota</taxon>
        <taxon>Viridiplantae</taxon>
        <taxon>Streptophyta</taxon>
        <taxon>Embryophyta</taxon>
        <taxon>Tracheophyta</taxon>
        <taxon>Spermatophyta</taxon>
        <taxon>Magnoliopsida</taxon>
        <taxon>eudicotyledons</taxon>
        <taxon>Gunneridae</taxon>
        <taxon>Pentapetalae</taxon>
        <taxon>rosids</taxon>
        <taxon>malvids</taxon>
        <taxon>Brassicales</taxon>
        <taxon>Brassicaceae</taxon>
        <taxon>Coluteocarpeae</taxon>
        <taxon>Noccaea</taxon>
    </lineage>
</organism>
<proteinExistence type="predicted"/>
<sequence>MAAAGEKRIVLFPKSSPAQAKPRAMASPITVFDKDSEVVKIGKELGSGDGDGSSGKELTPEESMRTRKVYLHNRLIKA</sequence>
<reference evidence="2" key="1">
    <citation type="submission" date="2016-07" db="EMBL/GenBank/DDBJ databases">
        <title>De novo transcriptome assembly of four accessions of the metal hyperaccumulator plant Noccaea caerulescens.</title>
        <authorList>
            <person name="Blande D."/>
            <person name="Halimaa P."/>
            <person name="Tervahauta A.I."/>
            <person name="Aarts M.G."/>
            <person name="Karenlampi S.O."/>
        </authorList>
    </citation>
    <scope>NUCLEOTIDE SEQUENCE</scope>
</reference>
<accession>A0A1J3ENS9</accession>
<dbReference type="AlphaFoldDB" id="A0A1J3ENS9"/>
<dbReference type="EMBL" id="GEVK01019842">
    <property type="protein sequence ID" value="JAU32990.1"/>
    <property type="molecule type" value="Transcribed_RNA"/>
</dbReference>
<name>A0A1J3ENS9_NOCCA</name>